<accession>A0A915HPP9</accession>
<proteinExistence type="predicted"/>
<evidence type="ECO:0000313" key="2">
    <source>
        <dbReference type="WBParaSite" id="nRc.2.0.1.t03928-RA"/>
    </source>
</evidence>
<name>A0A915HPP9_ROMCU</name>
<protein>
    <submittedName>
        <fullName evidence="2">Uncharacterized protein</fullName>
    </submittedName>
</protein>
<keyword evidence="1" id="KW-1185">Reference proteome</keyword>
<sequence length="170" mass="17713">MGQTLPALPKDRSAQGYGLPKSDLDIACCRSGFGTDSVVGFAAAAPEIRDAGQCKPVNDVENDWRRQPNCVVSTNGSEPWSPAVDAVRHAVEEASPNAQPTAVVAALPSTTTTGAQTLAAIAQQQPVAAVKLPPTVPNAFRETLRAINDDVSIIKASPFPTATALRSPKI</sequence>
<organism evidence="1 2">
    <name type="scientific">Romanomermis culicivorax</name>
    <name type="common">Nematode worm</name>
    <dbReference type="NCBI Taxonomy" id="13658"/>
    <lineage>
        <taxon>Eukaryota</taxon>
        <taxon>Metazoa</taxon>
        <taxon>Ecdysozoa</taxon>
        <taxon>Nematoda</taxon>
        <taxon>Enoplea</taxon>
        <taxon>Dorylaimia</taxon>
        <taxon>Mermithida</taxon>
        <taxon>Mermithoidea</taxon>
        <taxon>Mermithidae</taxon>
        <taxon>Romanomermis</taxon>
    </lineage>
</organism>
<dbReference type="Proteomes" id="UP000887565">
    <property type="component" value="Unplaced"/>
</dbReference>
<evidence type="ECO:0000313" key="1">
    <source>
        <dbReference type="Proteomes" id="UP000887565"/>
    </source>
</evidence>
<dbReference type="AlphaFoldDB" id="A0A915HPP9"/>
<reference evidence="2" key="1">
    <citation type="submission" date="2022-11" db="UniProtKB">
        <authorList>
            <consortium name="WormBaseParasite"/>
        </authorList>
    </citation>
    <scope>IDENTIFICATION</scope>
</reference>
<dbReference type="WBParaSite" id="nRc.2.0.1.t03928-RA">
    <property type="protein sequence ID" value="nRc.2.0.1.t03928-RA"/>
    <property type="gene ID" value="nRc.2.0.1.g03928"/>
</dbReference>